<keyword evidence="1" id="KW-0472">Membrane</keyword>
<feature type="chain" id="PRO_5015400679" description="DUF3857 domain-containing protein" evidence="2">
    <location>
        <begin position="25"/>
        <end position="795"/>
    </location>
</feature>
<feature type="transmembrane region" description="Helical" evidence="1">
    <location>
        <begin position="776"/>
        <end position="793"/>
    </location>
</feature>
<protein>
    <recommendedName>
        <fullName evidence="3">DUF3857 domain-containing protein</fullName>
    </recommendedName>
</protein>
<gene>
    <name evidence="4" type="ORF">S2091_4489</name>
</gene>
<dbReference type="EMBL" id="PUGF01000035">
    <property type="protein sequence ID" value="PRC90826.1"/>
    <property type="molecule type" value="Genomic_DNA"/>
</dbReference>
<dbReference type="InterPro" id="IPR038765">
    <property type="entry name" value="Papain-like_cys_pep_sf"/>
</dbReference>
<proteinExistence type="predicted"/>
<dbReference type="Gene3D" id="3.10.620.30">
    <property type="match status" value="1"/>
</dbReference>
<feature type="transmembrane region" description="Helical" evidence="1">
    <location>
        <begin position="696"/>
        <end position="715"/>
    </location>
</feature>
<keyword evidence="1" id="KW-0812">Transmembrane</keyword>
<keyword evidence="5" id="KW-1185">Reference proteome</keyword>
<organism evidence="4 5">
    <name type="scientific">Solimicrobium silvestre</name>
    <dbReference type="NCBI Taxonomy" id="2099400"/>
    <lineage>
        <taxon>Bacteria</taxon>
        <taxon>Pseudomonadati</taxon>
        <taxon>Pseudomonadota</taxon>
        <taxon>Betaproteobacteria</taxon>
        <taxon>Burkholderiales</taxon>
        <taxon>Oxalobacteraceae</taxon>
        <taxon>Solimicrobium</taxon>
    </lineage>
</organism>
<feature type="signal peptide" evidence="2">
    <location>
        <begin position="1"/>
        <end position="24"/>
    </location>
</feature>
<reference evidence="4 5" key="1">
    <citation type="submission" date="2018-02" db="EMBL/GenBank/DDBJ databases">
        <title>Solimicrobium silvestre gen. nov., sp. nov., isolated from alpine forest soil.</title>
        <authorList>
            <person name="Margesin R."/>
            <person name="Albuquerque L."/>
            <person name="Zhang D.-C."/>
            <person name="Froufe H.J.C."/>
            <person name="Severino R."/>
            <person name="Roxo I."/>
            <person name="Egas C."/>
            <person name="Da Costa M.S."/>
        </authorList>
    </citation>
    <scope>NUCLEOTIDE SEQUENCE [LARGE SCALE GENOMIC DNA]</scope>
    <source>
        <strain evidence="4 5">S20-91</strain>
    </source>
</reference>
<feature type="domain" description="DUF3857" evidence="3">
    <location>
        <begin position="75"/>
        <end position="236"/>
    </location>
</feature>
<evidence type="ECO:0000259" key="3">
    <source>
        <dbReference type="Pfam" id="PF12969"/>
    </source>
</evidence>
<dbReference type="InterPro" id="IPR024618">
    <property type="entry name" value="DUF3857"/>
</dbReference>
<comment type="caution">
    <text evidence="4">The sequence shown here is derived from an EMBL/GenBank/DDBJ whole genome shotgun (WGS) entry which is preliminary data.</text>
</comment>
<feature type="transmembrane region" description="Helical" evidence="1">
    <location>
        <begin position="721"/>
        <end position="742"/>
    </location>
</feature>
<dbReference type="SUPFAM" id="SSF54001">
    <property type="entry name" value="Cysteine proteinases"/>
    <property type="match status" value="1"/>
</dbReference>
<evidence type="ECO:0000313" key="5">
    <source>
        <dbReference type="Proteomes" id="UP000237839"/>
    </source>
</evidence>
<evidence type="ECO:0000313" key="4">
    <source>
        <dbReference type="EMBL" id="PRC90826.1"/>
    </source>
</evidence>
<feature type="transmembrane region" description="Helical" evidence="1">
    <location>
        <begin position="666"/>
        <end position="684"/>
    </location>
</feature>
<accession>A0A2S9GT04</accession>
<keyword evidence="1" id="KW-1133">Transmembrane helix</keyword>
<evidence type="ECO:0000256" key="1">
    <source>
        <dbReference type="SAM" id="Phobius"/>
    </source>
</evidence>
<dbReference type="AlphaFoldDB" id="A0A2S9GT04"/>
<dbReference type="Pfam" id="PF12969">
    <property type="entry name" value="DUF3857"/>
    <property type="match status" value="1"/>
</dbReference>
<evidence type="ECO:0000256" key="2">
    <source>
        <dbReference type="SAM" id="SignalP"/>
    </source>
</evidence>
<dbReference type="RefSeq" id="WP_105534213.1">
    <property type="nucleotide sequence ID" value="NZ_PUGF01000035.1"/>
</dbReference>
<name>A0A2S9GT04_9BURK</name>
<dbReference type="OrthoDB" id="8595007at2"/>
<dbReference type="Gene3D" id="2.60.40.3140">
    <property type="match status" value="1"/>
</dbReference>
<dbReference type="Proteomes" id="UP000237839">
    <property type="component" value="Unassembled WGS sequence"/>
</dbReference>
<sequence length="795" mass="89576">MRKLPDILRLIGCFLLFSVATTNAATREYQIGPAPEWVIPVSFNTSTNRENNDNDSSLIYLLSDQQTRVEHVGKTTYFHYAKKATASNGLEKIASINIVFDPSYQNLVLNVVNIIRNGQVIKKTDSVAIHVLQRETELDYLIYDGSKTVNVVVDDVRVGDIVEYAYSLSGMNPVFQNKASGGGDLQWAVPIERVFFRLMVPTDRHFTIKSHESKLQSVMTERNGYRDYQWDVANMPGLKLESDTPSWYEPYGSIQWSEFPDWLAVQQWAKPLYRTPDVLPAELSKEVSHIKQTATSQGDRMLAALHFVQREIRYLGIEVGPGSHAPNAPALVMQRRFGDCKDKTLLTLTLLKALGIEAYPALVNTTMGPSLTDWSPTPNLFNHVLVRAKVDGNIYWIDPTRSLQQGDLAHLYQPDYGHALVLDNVSNKLTVMNSSVSTKKIVNAEFDSTAGLDKPVKLVVTTTDYGKHADELRNNINSHSKNELEKNYLNYYARYYPTIKSTDSIEFREDIANNTVTTIESYTIPNFWVLQENKIKRDATIHIPDVRLFLTAPKDINRTAPIRVSFPEDVSVTTELKLPSKWNIDDSQSNIDDPAFEYSNKTWMSDNGRRLHLSDQYRALTDHVDAQDIPAYAANLNKAYDSVGFTLNYSGTNTPVKKAHFSHNDWKYLIIILMLIIWSWMIMLQQTSPPENRLSDRSLVSCTVVASGSFIPFLLSSDVHWLLLLGALGICTALIMLAKAVNSAPQSHWLSRYAGGYTQTVHSTFSARLLPILKKIPAVIGWITIGVVIYRGVVG</sequence>
<keyword evidence="2" id="KW-0732">Signal</keyword>